<dbReference type="InterPro" id="IPR016024">
    <property type="entry name" value="ARM-type_fold"/>
</dbReference>
<comment type="subcellular location">
    <subcellularLocation>
        <location evidence="2">Cytoplasm</location>
    </subcellularLocation>
    <subcellularLocation>
        <location evidence="1">Nucleus</location>
    </subcellularLocation>
</comment>
<evidence type="ECO:0000256" key="2">
    <source>
        <dbReference type="ARBA" id="ARBA00004496"/>
    </source>
</evidence>
<dbReference type="Proteomes" id="UP000019384">
    <property type="component" value="Unassembled WGS sequence"/>
</dbReference>
<evidence type="ECO:0000256" key="6">
    <source>
        <dbReference type="ARBA" id="ARBA00022927"/>
    </source>
</evidence>
<dbReference type="GeneID" id="34518786"/>
<dbReference type="Pfam" id="PF18816">
    <property type="entry name" value="Importin_rep_5"/>
    <property type="match status" value="1"/>
</dbReference>
<dbReference type="STRING" id="1382522.W6MHD9"/>
<sequence>MSASLQPTDVSSVLHHLLSGLASSDNSIRKAAEKSLNEEWSKLDRVQLLLLFLAEQAATGPSEQIRAFAAVLFRRIAIKSPSEQGFSVTSRQIAHIDEQIKSQIRSILVHGFSSQQSNNVRHKLSDAMAEVAKEDCTPPKGWPELIPLILQAVQNQDPSFRESAFRMITATPGFIASTNLNDVLPLFHAGFVDTNDDVRIAACTAFVSFFRDLPKGQWGALSGLLPNLLNSLPKFMESGRDEALAAVLEALMELVELAPKMFKPMFGQLIEFCSTVANNKDLETSARLAGMELLVSFSEESPNMCKREPSYVETMVIMTLSLMTEVCIDDDDAADWNNSDPSDEDSGEEEHLAARHALDRICLSLGDQFLVGPLFKYIPQMIQSSNWRERQAALMGLSAAAEGCREALIDQIPKILDLILPSIQDQHSRVQYACCNAIGQISTDLADRIQRTASDRVLPALISVLTPQSVPRVQSHAAAAMVNFAENASKEALEPYLDSLLTNLLSLLKGPKRYVQEQVVTTIAIIADAAKTKFIKYYDTLMPMLVDVLQTDMGEENRMLKAKSIECSTLIALAVGKEKFAPDSQTLIQLFGHIQQNLQGEDDPVKTYLEQGWARICVIIGHDFLPYLPLVLPSLITTGEATQSISVVEEDEYDDYTQNEEYDVVEVSGKHLAVHTAVLDEKAAAIDLITRYAGVLGASFFPYVTNIAENIIIPSLSFYLHDGVREAGALAMPVLLKSVVAATSQTSNEAVAIWTKFADVLFTTMEQEPVFSLLIPYYASFVECLDILGAGALFNNQTDKFASAVSTNVSEIFERIKARENGDDEYTEDIQEDYDDYTDEDMVDEITKGLTAAFKNRRSEFLPAFQRLVPIVASCLNDEQNSLRLFGLIAVADMIEYTGANAYELKDMFMNPVGESLTSPDASIRQAAAYCVGVAAQHGGPQFRDFCLATLMSMSQMVSVPDARASDNISATENMTAAISKICHSYGSSIQGFDELAASWFKLLPVVQDDEAAPYAYMFLAELIERQHPVVMSQIPKAVEDVIQALLHSSISGKTAETVVTSTKKLLGSIPQSEAVSILTMISGQSTETKMVIQKWFS</sequence>
<dbReference type="GO" id="GO:0034399">
    <property type="term" value="C:nuclear periphery"/>
    <property type="evidence" value="ECO:0007669"/>
    <property type="project" value="EnsemblFungi"/>
</dbReference>
<keyword evidence="3" id="KW-0813">Transport</keyword>
<dbReference type="Pfam" id="PF25574">
    <property type="entry name" value="TPR_IMB1"/>
    <property type="match status" value="1"/>
</dbReference>
<organism evidence="9 10">
    <name type="scientific">Kuraishia capsulata CBS 1993</name>
    <dbReference type="NCBI Taxonomy" id="1382522"/>
    <lineage>
        <taxon>Eukaryota</taxon>
        <taxon>Fungi</taxon>
        <taxon>Dikarya</taxon>
        <taxon>Ascomycota</taxon>
        <taxon>Saccharomycotina</taxon>
        <taxon>Pichiomycetes</taxon>
        <taxon>Pichiales</taxon>
        <taxon>Pichiaceae</taxon>
        <taxon>Kuraishia</taxon>
    </lineage>
</organism>
<dbReference type="GO" id="GO:0005737">
    <property type="term" value="C:cytoplasm"/>
    <property type="evidence" value="ECO:0007669"/>
    <property type="project" value="UniProtKB-SubCell"/>
</dbReference>
<dbReference type="Pfam" id="PF25780">
    <property type="entry name" value="TPR_IPO5"/>
    <property type="match status" value="1"/>
</dbReference>
<reference evidence="9" key="2">
    <citation type="submission" date="2014-02" db="EMBL/GenBank/DDBJ databases">
        <title>Complete DNA sequence of /Kuraishia capsulata/ illustrates novel genomic features among budding yeasts (/Saccharomycotina/).</title>
        <authorList>
            <person name="Morales L."/>
            <person name="Noel B."/>
            <person name="Porcel B."/>
            <person name="Marcet-Houben M."/>
            <person name="Hullo M-F."/>
            <person name="Sacerdot C."/>
            <person name="Tekaia F."/>
            <person name="Leh-Louis V."/>
            <person name="Despons L."/>
            <person name="Khanna V."/>
            <person name="Aury J-M."/>
            <person name="Barbe V."/>
            <person name="Couloux A."/>
            <person name="Labadie K."/>
            <person name="Pelletier E."/>
            <person name="Souciet J-L."/>
            <person name="Boekhout T."/>
            <person name="Gabaldon T."/>
            <person name="Wincker P."/>
            <person name="Dujon B."/>
        </authorList>
    </citation>
    <scope>NUCLEOTIDE SEQUENCE</scope>
    <source>
        <strain evidence="9">CBS 1993</strain>
    </source>
</reference>
<dbReference type="InterPro" id="IPR040928">
    <property type="entry name" value="Importin_rep_5"/>
</dbReference>
<dbReference type="HOGENOM" id="CLU_003794_0_1_1"/>
<dbReference type="AlphaFoldDB" id="W6MHD9"/>
<evidence type="ECO:0000256" key="5">
    <source>
        <dbReference type="ARBA" id="ARBA00022737"/>
    </source>
</evidence>
<dbReference type="InterPro" id="IPR011989">
    <property type="entry name" value="ARM-like"/>
</dbReference>
<evidence type="ECO:0000256" key="7">
    <source>
        <dbReference type="ARBA" id="ARBA00023242"/>
    </source>
</evidence>
<keyword evidence="5" id="KW-0677">Repeat</keyword>
<evidence type="ECO:0000313" key="9">
    <source>
        <dbReference type="EMBL" id="CDK25386.1"/>
    </source>
</evidence>
<dbReference type="GO" id="GO:0006606">
    <property type="term" value="P:protein import into nucleus"/>
    <property type="evidence" value="ECO:0007669"/>
    <property type="project" value="EnsemblFungi"/>
</dbReference>
<feature type="domain" description="TOG" evidence="8">
    <location>
        <begin position="364"/>
        <end position="604"/>
    </location>
</feature>
<dbReference type="SUPFAM" id="SSF48371">
    <property type="entry name" value="ARM repeat"/>
    <property type="match status" value="1"/>
</dbReference>
<dbReference type="Pfam" id="PF18808">
    <property type="entry name" value="Importin_rep_4"/>
    <property type="match status" value="1"/>
</dbReference>
<gene>
    <name evidence="9" type="ORF">KUCA_T00001355001</name>
</gene>
<evidence type="ECO:0000256" key="3">
    <source>
        <dbReference type="ARBA" id="ARBA00022448"/>
    </source>
</evidence>
<dbReference type="InterPro" id="IPR041653">
    <property type="entry name" value="Importin_rep_4"/>
</dbReference>
<dbReference type="InterPro" id="IPR041389">
    <property type="entry name" value="Importin_rep_6"/>
</dbReference>
<dbReference type="Gene3D" id="6.10.140.1700">
    <property type="match status" value="1"/>
</dbReference>
<evidence type="ECO:0000256" key="1">
    <source>
        <dbReference type="ARBA" id="ARBA00004123"/>
    </source>
</evidence>
<dbReference type="OrthoDB" id="543373at2759"/>
<protein>
    <recommendedName>
        <fullName evidence="8">TOG domain-containing protein</fullName>
    </recommendedName>
</protein>
<dbReference type="InterPro" id="IPR040122">
    <property type="entry name" value="Importin_beta"/>
</dbReference>
<dbReference type="RefSeq" id="XP_022457398.1">
    <property type="nucleotide sequence ID" value="XM_022603525.1"/>
</dbReference>
<name>W6MHD9_9ASCO</name>
<dbReference type="InterPro" id="IPR057672">
    <property type="entry name" value="TPR_IPO4/5"/>
</dbReference>
<dbReference type="GO" id="GO:0061608">
    <property type="term" value="F:nuclear import signal receptor activity"/>
    <property type="evidence" value="ECO:0007669"/>
    <property type="project" value="EnsemblFungi"/>
</dbReference>
<reference evidence="9" key="1">
    <citation type="submission" date="2013-12" db="EMBL/GenBank/DDBJ databases">
        <authorList>
            <person name="Genoscope - CEA"/>
        </authorList>
    </citation>
    <scope>NUCLEOTIDE SEQUENCE</scope>
    <source>
        <strain evidence="9">CBS 1993</strain>
    </source>
</reference>
<accession>W6MHD9</accession>
<dbReference type="InterPro" id="IPR058584">
    <property type="entry name" value="IMB1_TNPO1-like_TPR"/>
</dbReference>
<dbReference type="PANTHER" id="PTHR10527">
    <property type="entry name" value="IMPORTIN BETA"/>
    <property type="match status" value="1"/>
</dbReference>
<dbReference type="InterPro" id="IPR034085">
    <property type="entry name" value="TOG"/>
</dbReference>
<keyword evidence="6" id="KW-0653">Protein transport</keyword>
<dbReference type="Pfam" id="PF18829">
    <property type="entry name" value="Importin_rep_6"/>
    <property type="match status" value="1"/>
</dbReference>
<evidence type="ECO:0000259" key="8">
    <source>
        <dbReference type="SMART" id="SM01349"/>
    </source>
</evidence>
<proteinExistence type="predicted"/>
<dbReference type="EMBL" id="HG793126">
    <property type="protein sequence ID" value="CDK25386.1"/>
    <property type="molecule type" value="Genomic_DNA"/>
</dbReference>
<keyword evidence="10" id="KW-1185">Reference proteome</keyword>
<evidence type="ECO:0000256" key="4">
    <source>
        <dbReference type="ARBA" id="ARBA00022490"/>
    </source>
</evidence>
<keyword evidence="7" id="KW-0539">Nucleus</keyword>
<keyword evidence="4" id="KW-0963">Cytoplasm</keyword>
<dbReference type="Gene3D" id="1.25.10.10">
    <property type="entry name" value="Leucine-rich Repeat Variant"/>
    <property type="match status" value="1"/>
</dbReference>
<evidence type="ECO:0000313" key="10">
    <source>
        <dbReference type="Proteomes" id="UP000019384"/>
    </source>
</evidence>
<dbReference type="SMART" id="SM01349">
    <property type="entry name" value="TOG"/>
    <property type="match status" value="1"/>
</dbReference>